<feature type="compositionally biased region" description="Acidic residues" evidence="1">
    <location>
        <begin position="393"/>
        <end position="412"/>
    </location>
</feature>
<reference evidence="4 5" key="2">
    <citation type="submission" date="2024-05" db="EMBL/GenBank/DDBJ databases">
        <authorList>
            <person name="Chen Y."/>
            <person name="Shah S."/>
            <person name="Dougan E. K."/>
            <person name="Thang M."/>
            <person name="Chan C."/>
        </authorList>
    </citation>
    <scope>NUCLEOTIDE SEQUENCE [LARGE SCALE GENOMIC DNA]</scope>
</reference>
<dbReference type="InterPro" id="IPR053209">
    <property type="entry name" value="Gramillin-biosynth_MTr"/>
</dbReference>
<organism evidence="3">
    <name type="scientific">Cladocopium goreaui</name>
    <dbReference type="NCBI Taxonomy" id="2562237"/>
    <lineage>
        <taxon>Eukaryota</taxon>
        <taxon>Sar</taxon>
        <taxon>Alveolata</taxon>
        <taxon>Dinophyceae</taxon>
        <taxon>Suessiales</taxon>
        <taxon>Symbiodiniaceae</taxon>
        <taxon>Cladocopium</taxon>
    </lineage>
</organism>
<dbReference type="EMBL" id="CAMXCT020002288">
    <property type="protein sequence ID" value="CAL1150459.1"/>
    <property type="molecule type" value="Genomic_DNA"/>
</dbReference>
<proteinExistence type="predicted"/>
<sequence length="570" mass="62884">MKQSKSQFFSKTSDDFASISMPQSTPKRVSKKVKQLKRTPLDCDALWGWQTEDVASAVDWNTLQKAFDALVAPSLWADKLKYQKLVQALPLRASGSKTPLFDLLGRTAVKKPEEMSESPHFAVSSAIALQESPGKGRGWFATKTIEAGTLVLVERPLVALLDVEWRDEPWADCSSADTAALGMELAKSFSRSLASLLEQFHPKEPTSISSADSEDEDIEALTAMEDAVASSWKQIDLSESAKRRLQDVVRLNSLGFYTNSEQLCHHCNFLPLTGSGVFALASGFNHSCEPSVQRFSIGDLTAFVTNQKLEAGTELHITYIESEMLRAPKSLRSQSLNRDFTCSCPPCGLDDPPELKTGRRTFMRVDAPVQAKLSLLPPEERVETIAAALQGQMDDEEDAEEEPPEVDEEDAGEATKGAEKSEKNTVLLGKDAQELRVAQAMALMQLGRWEEALQTWRQLAAFACHHCPPYDEALAVFATQAALCALEMKADASQYVKSAIESHRMAFGFDCFRWRYQREVEESSVSAGVKESFLSAAAGCPLELEPFSKAVAAWNFSQDEVPPAYQIFPS</sequence>
<dbReference type="Pfam" id="PF00856">
    <property type="entry name" value="SET"/>
    <property type="match status" value="1"/>
</dbReference>
<dbReference type="EMBL" id="CAMXCT030002288">
    <property type="protein sequence ID" value="CAL4784396.1"/>
    <property type="molecule type" value="Genomic_DNA"/>
</dbReference>
<name>A0A9P1G139_9DINO</name>
<evidence type="ECO:0000313" key="4">
    <source>
        <dbReference type="EMBL" id="CAL4784396.1"/>
    </source>
</evidence>
<reference evidence="3" key="1">
    <citation type="submission" date="2022-10" db="EMBL/GenBank/DDBJ databases">
        <authorList>
            <person name="Chen Y."/>
            <person name="Dougan E. K."/>
            <person name="Chan C."/>
            <person name="Rhodes N."/>
            <person name="Thang M."/>
        </authorList>
    </citation>
    <scope>NUCLEOTIDE SEQUENCE</scope>
</reference>
<dbReference type="InterPro" id="IPR046341">
    <property type="entry name" value="SET_dom_sf"/>
</dbReference>
<dbReference type="Gene3D" id="1.25.40.10">
    <property type="entry name" value="Tetratricopeptide repeat domain"/>
    <property type="match status" value="1"/>
</dbReference>
<dbReference type="PROSITE" id="PS50280">
    <property type="entry name" value="SET"/>
    <property type="match status" value="1"/>
</dbReference>
<dbReference type="InterPro" id="IPR011990">
    <property type="entry name" value="TPR-like_helical_dom_sf"/>
</dbReference>
<evidence type="ECO:0000256" key="1">
    <source>
        <dbReference type="SAM" id="MobiDB-lite"/>
    </source>
</evidence>
<dbReference type="Gene3D" id="2.170.270.10">
    <property type="entry name" value="SET domain"/>
    <property type="match status" value="1"/>
</dbReference>
<evidence type="ECO:0000259" key="2">
    <source>
        <dbReference type="PROSITE" id="PS50280"/>
    </source>
</evidence>
<keyword evidence="5" id="KW-1185">Reference proteome</keyword>
<evidence type="ECO:0000313" key="5">
    <source>
        <dbReference type="Proteomes" id="UP001152797"/>
    </source>
</evidence>
<feature type="domain" description="SET" evidence="2">
    <location>
        <begin position="125"/>
        <end position="320"/>
    </location>
</feature>
<feature type="region of interest" description="Disordered" evidence="1">
    <location>
        <begin position="392"/>
        <end position="424"/>
    </location>
</feature>
<protein>
    <submittedName>
        <fullName evidence="4">SET domain-containing protein</fullName>
    </submittedName>
</protein>
<dbReference type="PANTHER" id="PTHR47643">
    <property type="entry name" value="TPR DOMAIN PROTEIN (AFU_ORTHOLOGUE AFUA_5G12710)"/>
    <property type="match status" value="1"/>
</dbReference>
<dbReference type="SUPFAM" id="SSF82199">
    <property type="entry name" value="SET domain"/>
    <property type="match status" value="1"/>
</dbReference>
<evidence type="ECO:0000313" key="3">
    <source>
        <dbReference type="EMBL" id="CAI3997084.1"/>
    </source>
</evidence>
<dbReference type="EMBL" id="CAMXCT010002288">
    <property type="protein sequence ID" value="CAI3997084.1"/>
    <property type="molecule type" value="Genomic_DNA"/>
</dbReference>
<dbReference type="InterPro" id="IPR001214">
    <property type="entry name" value="SET_dom"/>
</dbReference>
<dbReference type="Proteomes" id="UP001152797">
    <property type="component" value="Unassembled WGS sequence"/>
</dbReference>
<dbReference type="OrthoDB" id="1028014at2759"/>
<comment type="caution">
    <text evidence="3">The sequence shown here is derived from an EMBL/GenBank/DDBJ whole genome shotgun (WGS) entry which is preliminary data.</text>
</comment>
<accession>A0A9P1G139</accession>
<gene>
    <name evidence="3" type="ORF">C1SCF055_LOCUS23500</name>
</gene>
<dbReference type="AlphaFoldDB" id="A0A9P1G139"/>
<dbReference type="PANTHER" id="PTHR47643:SF2">
    <property type="entry name" value="TPR DOMAIN PROTEIN (AFU_ORTHOLOGUE AFUA_5G12710)"/>
    <property type="match status" value="1"/>
</dbReference>